<sequence length="58" mass="6386">MASDHFSRGTFLGSGNVTLGVLEHPTSATNSKVPTHPFTEKCTDMKTPYFYSVVVRHT</sequence>
<evidence type="ECO:0000313" key="1">
    <source>
        <dbReference type="EMBL" id="AFK68639.1"/>
    </source>
</evidence>
<organism evidence="1 2">
    <name type="scientific">Pseudomonas putida ND6</name>
    <dbReference type="NCBI Taxonomy" id="231023"/>
    <lineage>
        <taxon>Bacteria</taxon>
        <taxon>Pseudomonadati</taxon>
        <taxon>Pseudomonadota</taxon>
        <taxon>Gammaproteobacteria</taxon>
        <taxon>Pseudomonadales</taxon>
        <taxon>Pseudomonadaceae</taxon>
        <taxon>Pseudomonas</taxon>
    </lineage>
</organism>
<name>I3UT18_PSEPU</name>
<protein>
    <submittedName>
        <fullName evidence="1">Uncharacterized protein</fullName>
    </submittedName>
</protein>
<reference evidence="1 2" key="1">
    <citation type="journal article" date="2012" name="J. Bacteriol.">
        <title>Complete Genome Sequence of the Naphthalene-Degrading Pseudomonas putida Strain ND6.</title>
        <authorList>
            <person name="Li S."/>
            <person name="Zhao H."/>
            <person name="Li Y."/>
            <person name="Niu S."/>
            <person name="Cai B."/>
        </authorList>
    </citation>
    <scope>NUCLEOTIDE SEQUENCE [LARGE SCALE GENOMIC DNA]</scope>
    <source>
        <strain evidence="1 2">ND6</strain>
    </source>
</reference>
<dbReference type="AlphaFoldDB" id="I3UT18"/>
<dbReference type="KEGG" id="ppi:YSA_03461"/>
<dbReference type="Proteomes" id="UP000005268">
    <property type="component" value="Chromosome"/>
</dbReference>
<accession>I3UT18</accession>
<proteinExistence type="predicted"/>
<evidence type="ECO:0000313" key="2">
    <source>
        <dbReference type="Proteomes" id="UP000005268"/>
    </source>
</evidence>
<gene>
    <name evidence="1" type="ORF">YSA_03461</name>
</gene>
<dbReference type="HOGENOM" id="CLU_2975941_0_0_6"/>
<dbReference type="EMBL" id="CP003588">
    <property type="protein sequence ID" value="AFK68639.1"/>
    <property type="molecule type" value="Genomic_DNA"/>
</dbReference>